<dbReference type="Gene3D" id="1.20.5.110">
    <property type="match status" value="1"/>
</dbReference>
<gene>
    <name evidence="12" type="ORF">M231_02286</name>
</gene>
<evidence type="ECO:0000256" key="7">
    <source>
        <dbReference type="ARBA" id="ARBA00023136"/>
    </source>
</evidence>
<keyword evidence="3 10" id="KW-0812">Transmembrane</keyword>
<feature type="domain" description="T-SNARE coiled-coil homology" evidence="11">
    <location>
        <begin position="65"/>
        <end position="127"/>
    </location>
</feature>
<dbReference type="InterPro" id="IPR039899">
    <property type="entry name" value="BET1_SNARE"/>
</dbReference>
<keyword evidence="7 10" id="KW-0472">Membrane</keyword>
<comment type="subcellular location">
    <subcellularLocation>
        <location evidence="8">Endomembrane system</location>
        <topology evidence="8">Single-pass type IV membrane protein</topology>
    </subcellularLocation>
    <subcellularLocation>
        <location evidence="1">Golgi apparatus membrane</location>
    </subcellularLocation>
</comment>
<feature type="compositionally biased region" description="Pro residues" evidence="9">
    <location>
        <begin position="11"/>
        <end position="23"/>
    </location>
</feature>
<evidence type="ECO:0000256" key="9">
    <source>
        <dbReference type="SAM" id="MobiDB-lite"/>
    </source>
</evidence>
<evidence type="ECO:0000256" key="1">
    <source>
        <dbReference type="ARBA" id="ARBA00004394"/>
    </source>
</evidence>
<dbReference type="VEuPathDB" id="FungiDB:TREMEDRAFT_70113"/>
<evidence type="ECO:0000256" key="5">
    <source>
        <dbReference type="ARBA" id="ARBA00022989"/>
    </source>
</evidence>
<dbReference type="STRING" id="5217.A0A4Q1BR76"/>
<keyword evidence="2" id="KW-0813">Transport</keyword>
<feature type="compositionally biased region" description="Gly residues" evidence="9">
    <location>
        <begin position="44"/>
        <end position="60"/>
    </location>
</feature>
<sequence>MSARHRLPTYNPSPSPILYPPSGPSSRPSSRPPSSQAQYSESPFGGGMRSSNGNGNGMSYGGTAHDIEGQNDDRLEGLLGKVKVLKDITVGIGEQVRDGNRELSGMNDAFASTTNFLGGTLKRMNTMAKRQGGNWCWFMAFLLFVMWIFIMLWWIRR</sequence>
<dbReference type="GO" id="GO:0015031">
    <property type="term" value="P:protein transport"/>
    <property type="evidence" value="ECO:0007669"/>
    <property type="project" value="UniProtKB-KW"/>
</dbReference>
<evidence type="ECO:0000313" key="12">
    <source>
        <dbReference type="EMBL" id="RXK40453.1"/>
    </source>
</evidence>
<dbReference type="InterPro" id="IPR000727">
    <property type="entry name" value="T_SNARE_dom"/>
</dbReference>
<dbReference type="Proteomes" id="UP000289152">
    <property type="component" value="Unassembled WGS sequence"/>
</dbReference>
<keyword evidence="6" id="KW-0333">Golgi apparatus</keyword>
<dbReference type="FunCoup" id="A0A4Q1BR76">
    <property type="interactions" value="209"/>
</dbReference>
<evidence type="ECO:0000256" key="2">
    <source>
        <dbReference type="ARBA" id="ARBA00022448"/>
    </source>
</evidence>
<evidence type="ECO:0000256" key="6">
    <source>
        <dbReference type="ARBA" id="ARBA00023034"/>
    </source>
</evidence>
<accession>A0A4Q1BR76</accession>
<feature type="region of interest" description="Disordered" evidence="9">
    <location>
        <begin position="1"/>
        <end position="68"/>
    </location>
</feature>
<feature type="compositionally biased region" description="Low complexity" evidence="9">
    <location>
        <begin position="24"/>
        <end position="35"/>
    </location>
</feature>
<dbReference type="SUPFAM" id="SSF58038">
    <property type="entry name" value="SNARE fusion complex"/>
    <property type="match status" value="1"/>
</dbReference>
<dbReference type="InParanoid" id="A0A4Q1BR76"/>
<dbReference type="GO" id="GO:0000139">
    <property type="term" value="C:Golgi membrane"/>
    <property type="evidence" value="ECO:0007669"/>
    <property type="project" value="UniProtKB-SubCell"/>
</dbReference>
<reference evidence="12 13" key="1">
    <citation type="submission" date="2016-06" db="EMBL/GenBank/DDBJ databases">
        <title>Evolution of pathogenesis and genome organization in the Tremellales.</title>
        <authorList>
            <person name="Cuomo C."/>
            <person name="Litvintseva A."/>
            <person name="Heitman J."/>
            <person name="Chen Y."/>
            <person name="Sun S."/>
            <person name="Springer D."/>
            <person name="Dromer F."/>
            <person name="Young S."/>
            <person name="Zeng Q."/>
            <person name="Chapman S."/>
            <person name="Gujja S."/>
            <person name="Saif S."/>
            <person name="Birren B."/>
        </authorList>
    </citation>
    <scope>NUCLEOTIDE SEQUENCE [LARGE SCALE GENOMIC DNA]</scope>
    <source>
        <strain evidence="12 13">ATCC 28783</strain>
    </source>
</reference>
<evidence type="ECO:0000256" key="8">
    <source>
        <dbReference type="ARBA" id="ARBA00046280"/>
    </source>
</evidence>
<evidence type="ECO:0000256" key="3">
    <source>
        <dbReference type="ARBA" id="ARBA00022692"/>
    </source>
</evidence>
<organism evidence="12 13">
    <name type="scientific">Tremella mesenterica</name>
    <name type="common">Jelly fungus</name>
    <dbReference type="NCBI Taxonomy" id="5217"/>
    <lineage>
        <taxon>Eukaryota</taxon>
        <taxon>Fungi</taxon>
        <taxon>Dikarya</taxon>
        <taxon>Basidiomycota</taxon>
        <taxon>Agaricomycotina</taxon>
        <taxon>Tremellomycetes</taxon>
        <taxon>Tremellales</taxon>
        <taxon>Tremellaceae</taxon>
        <taxon>Tremella</taxon>
    </lineage>
</organism>
<keyword evidence="4" id="KW-0653">Protein transport</keyword>
<dbReference type="AlphaFoldDB" id="A0A4Q1BR76"/>
<protein>
    <submittedName>
        <fullName evidence="12">Blocked early in transport 1</fullName>
    </submittedName>
</protein>
<dbReference type="EMBL" id="SDIL01000018">
    <property type="protein sequence ID" value="RXK40453.1"/>
    <property type="molecule type" value="Genomic_DNA"/>
</dbReference>
<dbReference type="OrthoDB" id="261831at2759"/>
<evidence type="ECO:0000313" key="13">
    <source>
        <dbReference type="Proteomes" id="UP000289152"/>
    </source>
</evidence>
<dbReference type="PANTHER" id="PTHR12791">
    <property type="entry name" value="GOLGI SNARE BET1-RELATED"/>
    <property type="match status" value="1"/>
</dbReference>
<keyword evidence="5 10" id="KW-1133">Transmembrane helix</keyword>
<keyword evidence="13" id="KW-1185">Reference proteome</keyword>
<dbReference type="CDD" id="cd15853">
    <property type="entry name" value="SNARE_Bet1"/>
    <property type="match status" value="1"/>
</dbReference>
<evidence type="ECO:0000259" key="11">
    <source>
        <dbReference type="PROSITE" id="PS50192"/>
    </source>
</evidence>
<name>A0A4Q1BR76_TREME</name>
<dbReference type="PROSITE" id="PS50192">
    <property type="entry name" value="T_SNARE"/>
    <property type="match status" value="1"/>
</dbReference>
<comment type="caution">
    <text evidence="12">The sequence shown here is derived from an EMBL/GenBank/DDBJ whole genome shotgun (WGS) entry which is preliminary data.</text>
</comment>
<evidence type="ECO:0000256" key="10">
    <source>
        <dbReference type="SAM" id="Phobius"/>
    </source>
</evidence>
<proteinExistence type="predicted"/>
<feature type="transmembrane region" description="Helical" evidence="10">
    <location>
        <begin position="132"/>
        <end position="155"/>
    </location>
</feature>
<evidence type="ECO:0000256" key="4">
    <source>
        <dbReference type="ARBA" id="ARBA00022927"/>
    </source>
</evidence>